<keyword evidence="6 7" id="KW-0012">Acyltransferase</keyword>
<dbReference type="GO" id="GO:0009247">
    <property type="term" value="P:glycolipid biosynthetic process"/>
    <property type="evidence" value="ECO:0007669"/>
    <property type="project" value="UniProtKB-ARBA"/>
</dbReference>
<keyword evidence="3" id="KW-0997">Cell inner membrane</keyword>
<keyword evidence="5" id="KW-0472">Membrane</keyword>
<dbReference type="AlphaFoldDB" id="D0KVR4"/>
<accession>D0KVR4</accession>
<dbReference type="Pfam" id="PF03279">
    <property type="entry name" value="Lip_A_acyltrans"/>
    <property type="match status" value="1"/>
</dbReference>
<keyword evidence="8" id="KW-1185">Reference proteome</keyword>
<evidence type="ECO:0000256" key="3">
    <source>
        <dbReference type="ARBA" id="ARBA00022519"/>
    </source>
</evidence>
<dbReference type="OrthoDB" id="9803456at2"/>
<proteinExistence type="predicted"/>
<dbReference type="HOGENOM" id="CLU_049421_0_0_6"/>
<protein>
    <submittedName>
        <fullName evidence="7">Lipid A biosynthesis acyltransferase</fullName>
    </submittedName>
</protein>
<dbReference type="RefSeq" id="WP_012824926.1">
    <property type="nucleotide sequence ID" value="NC_013422.1"/>
</dbReference>
<dbReference type="KEGG" id="hna:Hneap_2076"/>
<dbReference type="Proteomes" id="UP000009102">
    <property type="component" value="Chromosome"/>
</dbReference>
<dbReference type="CDD" id="cd07984">
    <property type="entry name" value="LPLAT_LABLAT-like"/>
    <property type="match status" value="1"/>
</dbReference>
<dbReference type="STRING" id="555778.Hneap_2076"/>
<evidence type="ECO:0000313" key="7">
    <source>
        <dbReference type="EMBL" id="ACX96894.1"/>
    </source>
</evidence>
<dbReference type="GO" id="GO:0016746">
    <property type="term" value="F:acyltransferase activity"/>
    <property type="evidence" value="ECO:0007669"/>
    <property type="project" value="UniProtKB-KW"/>
</dbReference>
<reference evidence="7 8" key="1">
    <citation type="submission" date="2009-10" db="EMBL/GenBank/DDBJ databases">
        <title>Complete sequence of Halothiobacillus neapolitanus c2.</title>
        <authorList>
            <consortium name="US DOE Joint Genome Institute"/>
            <person name="Lucas S."/>
            <person name="Copeland A."/>
            <person name="Lapidus A."/>
            <person name="Glavina del Rio T."/>
            <person name="Tice H."/>
            <person name="Bruce D."/>
            <person name="Goodwin L."/>
            <person name="Pitluck S."/>
            <person name="Davenport K."/>
            <person name="Brettin T."/>
            <person name="Detter J.C."/>
            <person name="Han C."/>
            <person name="Tapia R."/>
            <person name="Larimer F."/>
            <person name="Land M."/>
            <person name="Hauser L."/>
            <person name="Kyrpides N."/>
            <person name="Mikhailova N."/>
            <person name="Kerfeld C."/>
            <person name="Cannon G."/>
            <person name="Heinhort S."/>
        </authorList>
    </citation>
    <scope>NUCLEOTIDE SEQUENCE [LARGE SCALE GENOMIC DNA]</scope>
    <source>
        <strain evidence="8">ATCC 23641 / c2</strain>
    </source>
</reference>
<evidence type="ECO:0000256" key="2">
    <source>
        <dbReference type="ARBA" id="ARBA00022475"/>
    </source>
</evidence>
<sequence>MNKRTAQSHGRPWRSALRLAFLRSLLKLFARLPLRLSHAIGAGIGWLAWITHSSMRKTAAENIRRCLPELSSPQQAQLLRETLLETGKTLTELGVIWQGSRQQIETLAREVRNEEILTQAMTVGRGVILLAPHSGAWELGGLFTATRTPMTTLYRPPREPAFEALMNRSRERFGGRLVPANRHGVKALLMALRRGELVAILPDQEPNVGEGAFAPFFGHPAYTLTLVHNLMQKTGAIAILGRTERLPRGQGYRLGYFEAPIGMYDPDPATALAALNQGIEQMVRENPAQYQWVYRRFRRQPTSSGNASSGTVD</sequence>
<name>D0KVR4_HALNC</name>
<dbReference type="PANTHER" id="PTHR30606:SF10">
    <property type="entry name" value="PHOSPHATIDYLINOSITOL MANNOSIDE ACYLTRANSFERASE"/>
    <property type="match status" value="1"/>
</dbReference>
<evidence type="ECO:0000256" key="4">
    <source>
        <dbReference type="ARBA" id="ARBA00022679"/>
    </source>
</evidence>
<dbReference type="eggNOG" id="COG1560">
    <property type="taxonomic scope" value="Bacteria"/>
</dbReference>
<dbReference type="PIRSF" id="PIRSF026649">
    <property type="entry name" value="MsbB"/>
    <property type="match status" value="1"/>
</dbReference>
<gene>
    <name evidence="7" type="ordered locus">Hneap_2076</name>
</gene>
<evidence type="ECO:0000256" key="5">
    <source>
        <dbReference type="ARBA" id="ARBA00023136"/>
    </source>
</evidence>
<keyword evidence="2" id="KW-1003">Cell membrane</keyword>
<evidence type="ECO:0000313" key="8">
    <source>
        <dbReference type="Proteomes" id="UP000009102"/>
    </source>
</evidence>
<keyword evidence="4 7" id="KW-0808">Transferase</keyword>
<dbReference type="InterPro" id="IPR004960">
    <property type="entry name" value="LipA_acyltrans"/>
</dbReference>
<evidence type="ECO:0000256" key="1">
    <source>
        <dbReference type="ARBA" id="ARBA00004533"/>
    </source>
</evidence>
<evidence type="ECO:0000256" key="6">
    <source>
        <dbReference type="ARBA" id="ARBA00023315"/>
    </source>
</evidence>
<organism evidence="7 8">
    <name type="scientific">Halothiobacillus neapolitanus (strain ATCC 23641 / DSM 15147 / CIP 104769 / NCIMB 8539 / c2)</name>
    <name type="common">Thiobacillus neapolitanus</name>
    <dbReference type="NCBI Taxonomy" id="555778"/>
    <lineage>
        <taxon>Bacteria</taxon>
        <taxon>Pseudomonadati</taxon>
        <taxon>Pseudomonadota</taxon>
        <taxon>Gammaproteobacteria</taxon>
        <taxon>Chromatiales</taxon>
        <taxon>Halothiobacillaceae</taxon>
        <taxon>Halothiobacillus</taxon>
    </lineage>
</organism>
<dbReference type="GO" id="GO:0005886">
    <property type="term" value="C:plasma membrane"/>
    <property type="evidence" value="ECO:0007669"/>
    <property type="project" value="UniProtKB-SubCell"/>
</dbReference>
<comment type="subcellular location">
    <subcellularLocation>
        <location evidence="1">Cell inner membrane</location>
    </subcellularLocation>
</comment>
<dbReference type="EMBL" id="CP001801">
    <property type="protein sequence ID" value="ACX96894.1"/>
    <property type="molecule type" value="Genomic_DNA"/>
</dbReference>
<dbReference type="PANTHER" id="PTHR30606">
    <property type="entry name" value="LIPID A BIOSYNTHESIS LAUROYL ACYLTRANSFERASE"/>
    <property type="match status" value="1"/>
</dbReference>